<dbReference type="InterPro" id="IPR013783">
    <property type="entry name" value="Ig-like_fold"/>
</dbReference>
<feature type="chain" id="PRO_5027611737" evidence="1">
    <location>
        <begin position="27"/>
        <end position="299"/>
    </location>
</feature>
<dbReference type="PANTHER" id="PTHR21261:SF2">
    <property type="entry name" value="GH04238P-RELATED"/>
    <property type="match status" value="1"/>
</dbReference>
<feature type="domain" description="Ig-like" evidence="2">
    <location>
        <begin position="22"/>
        <end position="141"/>
    </location>
</feature>
<dbReference type="GeneID" id="106747748"/>
<dbReference type="PROSITE" id="PS50835">
    <property type="entry name" value="IG_LIKE"/>
    <property type="match status" value="1"/>
</dbReference>
<protein>
    <submittedName>
        <fullName evidence="4">Uncharacterized protein LOC106747748 isoform X1</fullName>
    </submittedName>
</protein>
<keyword evidence="3" id="KW-1185">Reference proteome</keyword>
<feature type="signal peptide" evidence="1">
    <location>
        <begin position="1"/>
        <end position="26"/>
    </location>
</feature>
<reference evidence="4" key="1">
    <citation type="submission" date="2025-08" db="UniProtKB">
        <authorList>
            <consortium name="RefSeq"/>
        </authorList>
    </citation>
    <scope>IDENTIFICATION</scope>
</reference>
<evidence type="ECO:0000256" key="1">
    <source>
        <dbReference type="SAM" id="SignalP"/>
    </source>
</evidence>
<dbReference type="PROSITE" id="PS51257">
    <property type="entry name" value="PROKAR_LIPOPROTEIN"/>
    <property type="match status" value="1"/>
</dbReference>
<dbReference type="Gene3D" id="2.60.40.10">
    <property type="entry name" value="Immunoglobulins"/>
    <property type="match status" value="2"/>
</dbReference>
<gene>
    <name evidence="4" type="primary">LOC106747748</name>
</gene>
<evidence type="ECO:0000259" key="2">
    <source>
        <dbReference type="PROSITE" id="PS50835"/>
    </source>
</evidence>
<organism evidence="3 4">
    <name type="scientific">Dinoponera quadriceps</name>
    <name type="common">South American ant</name>
    <dbReference type="NCBI Taxonomy" id="609295"/>
    <lineage>
        <taxon>Eukaryota</taxon>
        <taxon>Metazoa</taxon>
        <taxon>Ecdysozoa</taxon>
        <taxon>Arthropoda</taxon>
        <taxon>Hexapoda</taxon>
        <taxon>Insecta</taxon>
        <taxon>Pterygota</taxon>
        <taxon>Neoptera</taxon>
        <taxon>Endopterygota</taxon>
        <taxon>Hymenoptera</taxon>
        <taxon>Apocrita</taxon>
        <taxon>Aculeata</taxon>
        <taxon>Formicoidea</taxon>
        <taxon>Formicidae</taxon>
        <taxon>Ponerinae</taxon>
        <taxon>Ponerini</taxon>
        <taxon>Dinoponera</taxon>
    </lineage>
</organism>
<dbReference type="KEGG" id="dqu:106747748"/>
<evidence type="ECO:0000313" key="3">
    <source>
        <dbReference type="Proteomes" id="UP000515204"/>
    </source>
</evidence>
<evidence type="ECO:0000313" key="4">
    <source>
        <dbReference type="RefSeq" id="XP_014481100.1"/>
    </source>
</evidence>
<dbReference type="OrthoDB" id="6478865at2759"/>
<dbReference type="PANTHER" id="PTHR21261">
    <property type="entry name" value="BEAT PROTEIN"/>
    <property type="match status" value="1"/>
</dbReference>
<name>A0A6P3XRG6_DINQU</name>
<keyword evidence="1" id="KW-0732">Signal</keyword>
<sequence length="299" mass="33678">MIMTTRYWMLLMSCLLIIGCIPESQQLVIKSVQVPAMVKVGEVDYVILDCDYELQNTSAHGLVVKWFFESDKLVYQWIHGLDPLAAEPAEKYVDLTYRASDDPYTEYRAMKLNKPGIDLTGEYTCVISTFEDEKTENATMVIYATGEIFNFNYTRKTIKDDKDGLEATCMAKGLYPLPTLDISVVDVPDKQATKPIVTQREDGLYDILSRIELLDEELPEATATLECILGIPRANYRVSRMTDYNSGTATTTSATAISQHEMDVQALDNSNHGGGNFIDHTSVDFLLLLIHLFLFILSH</sequence>
<dbReference type="Proteomes" id="UP000515204">
    <property type="component" value="Unplaced"/>
</dbReference>
<accession>A0A6P3XRG6</accession>
<dbReference type="AlphaFoldDB" id="A0A6P3XRG6"/>
<dbReference type="RefSeq" id="XP_014481100.1">
    <property type="nucleotide sequence ID" value="XM_014625614.1"/>
</dbReference>
<proteinExistence type="predicted"/>
<dbReference type="InterPro" id="IPR007110">
    <property type="entry name" value="Ig-like_dom"/>
</dbReference>